<name>A0A2M8GH72_9BACT</name>
<dbReference type="AlphaFoldDB" id="A0A2M8GH72"/>
<gene>
    <name evidence="1" type="ORF">CO010_02390</name>
</gene>
<proteinExistence type="predicted"/>
<protein>
    <submittedName>
        <fullName evidence="1">Glutamate racemase</fullName>
    </submittedName>
</protein>
<dbReference type="EMBL" id="PFQN01000035">
    <property type="protein sequence ID" value="PJC76610.1"/>
    <property type="molecule type" value="Genomic_DNA"/>
</dbReference>
<accession>A0A2M8GH72</accession>
<organism evidence="1 2">
    <name type="scientific">Candidatus Shapirobacteria bacterium CG_4_8_14_3_um_filter_39_11</name>
    <dbReference type="NCBI Taxonomy" id="1974875"/>
    <lineage>
        <taxon>Bacteria</taxon>
        <taxon>Candidatus Shapironibacteriota</taxon>
    </lineage>
</organism>
<dbReference type="Proteomes" id="UP000230384">
    <property type="component" value="Unassembled WGS sequence"/>
</dbReference>
<feature type="non-terminal residue" evidence="1">
    <location>
        <position position="64"/>
    </location>
</feature>
<sequence length="64" mass="7107">MDNKNKAIGVFDSGLGGLTVVKEIIKLLPHENIVYLGDTARVPYGTRSNEIIKKFSEENVTFLL</sequence>
<dbReference type="Gene3D" id="3.40.50.1860">
    <property type="match status" value="1"/>
</dbReference>
<dbReference type="SUPFAM" id="SSF53681">
    <property type="entry name" value="Aspartate/glutamate racemase"/>
    <property type="match status" value="1"/>
</dbReference>
<evidence type="ECO:0000313" key="1">
    <source>
        <dbReference type="EMBL" id="PJC76610.1"/>
    </source>
</evidence>
<dbReference type="GO" id="GO:0016855">
    <property type="term" value="F:racemase and epimerase activity, acting on amino acids and derivatives"/>
    <property type="evidence" value="ECO:0007669"/>
    <property type="project" value="InterPro"/>
</dbReference>
<comment type="caution">
    <text evidence="1">The sequence shown here is derived from an EMBL/GenBank/DDBJ whole genome shotgun (WGS) entry which is preliminary data.</text>
</comment>
<reference evidence="2" key="1">
    <citation type="submission" date="2017-09" db="EMBL/GenBank/DDBJ databases">
        <title>Depth-based differentiation of microbial function through sediment-hosted aquifers and enrichment of novel symbionts in the deep terrestrial subsurface.</title>
        <authorList>
            <person name="Probst A.J."/>
            <person name="Ladd B."/>
            <person name="Jarett J.K."/>
            <person name="Geller-Mcgrath D.E."/>
            <person name="Sieber C.M.K."/>
            <person name="Emerson J.B."/>
            <person name="Anantharaman K."/>
            <person name="Thomas B.C."/>
            <person name="Malmstrom R."/>
            <person name="Stieglmeier M."/>
            <person name="Klingl A."/>
            <person name="Woyke T."/>
            <person name="Ryan C.M."/>
            <person name="Banfield J.F."/>
        </authorList>
    </citation>
    <scope>NUCLEOTIDE SEQUENCE [LARGE SCALE GENOMIC DNA]</scope>
</reference>
<evidence type="ECO:0000313" key="2">
    <source>
        <dbReference type="Proteomes" id="UP000230384"/>
    </source>
</evidence>
<dbReference type="InterPro" id="IPR001920">
    <property type="entry name" value="Asp/Glu_race"/>
</dbReference>